<organism evidence="2">
    <name type="scientific">Hexamita inflata</name>
    <dbReference type="NCBI Taxonomy" id="28002"/>
    <lineage>
        <taxon>Eukaryota</taxon>
        <taxon>Metamonada</taxon>
        <taxon>Diplomonadida</taxon>
        <taxon>Hexamitidae</taxon>
        <taxon>Hexamitinae</taxon>
        <taxon>Hexamita</taxon>
    </lineage>
</organism>
<protein>
    <submittedName>
        <fullName evidence="3">Hypothetical_protein</fullName>
    </submittedName>
</protein>
<accession>A0AA86U3W5</accession>
<evidence type="ECO:0000313" key="3">
    <source>
        <dbReference type="EMBL" id="CAL6015608.1"/>
    </source>
</evidence>
<dbReference type="EMBL" id="CAXDID020000074">
    <property type="protein sequence ID" value="CAL6015608.1"/>
    <property type="molecule type" value="Genomic_DNA"/>
</dbReference>
<reference evidence="2" key="1">
    <citation type="submission" date="2023-06" db="EMBL/GenBank/DDBJ databases">
        <authorList>
            <person name="Kurt Z."/>
        </authorList>
    </citation>
    <scope>NUCLEOTIDE SEQUENCE</scope>
</reference>
<evidence type="ECO:0000256" key="1">
    <source>
        <dbReference type="SAM" id="Phobius"/>
    </source>
</evidence>
<proteinExistence type="predicted"/>
<dbReference type="AlphaFoldDB" id="A0AA86U3W5"/>
<keyword evidence="1" id="KW-1133">Transmembrane helix</keyword>
<feature type="transmembrane region" description="Helical" evidence="1">
    <location>
        <begin position="109"/>
        <end position="129"/>
    </location>
</feature>
<dbReference type="Proteomes" id="UP001642409">
    <property type="component" value="Unassembled WGS sequence"/>
</dbReference>
<keyword evidence="1" id="KW-0472">Membrane</keyword>
<evidence type="ECO:0000313" key="2">
    <source>
        <dbReference type="EMBL" id="CAI9929908.1"/>
    </source>
</evidence>
<sequence>MKQERSCVQEFVPEKHHIVNKNQIHSLRKKENRIVMKMMKQKIKPMQNKVKDKRRKPTNIRKKLNHIMKMMQVMTKISHLKAAHLRSKSQKETFLMMTCEQPIYNVQQFILLFLLPNILFMNYFQYICLIPNFNEIFKIYMYYIHTYCGVPKYFPIL</sequence>
<evidence type="ECO:0000313" key="4">
    <source>
        <dbReference type="Proteomes" id="UP001642409"/>
    </source>
</evidence>
<keyword evidence="1" id="KW-0812">Transmembrane</keyword>
<dbReference type="EMBL" id="CATOUU010000444">
    <property type="protein sequence ID" value="CAI9929908.1"/>
    <property type="molecule type" value="Genomic_DNA"/>
</dbReference>
<gene>
    <name evidence="2" type="ORF">HINF_LOCUS17553</name>
    <name evidence="3" type="ORF">HINF_LOCUS24996</name>
</gene>
<keyword evidence="4" id="KW-1185">Reference proteome</keyword>
<reference evidence="3 4" key="2">
    <citation type="submission" date="2024-07" db="EMBL/GenBank/DDBJ databases">
        <authorList>
            <person name="Akdeniz Z."/>
        </authorList>
    </citation>
    <scope>NUCLEOTIDE SEQUENCE [LARGE SCALE GENOMIC DNA]</scope>
</reference>
<name>A0AA86U3W5_9EUKA</name>
<comment type="caution">
    <text evidence="2">The sequence shown here is derived from an EMBL/GenBank/DDBJ whole genome shotgun (WGS) entry which is preliminary data.</text>
</comment>